<dbReference type="GO" id="GO:0005737">
    <property type="term" value="C:cytoplasm"/>
    <property type="evidence" value="ECO:0007669"/>
    <property type="project" value="TreeGrafter"/>
</dbReference>
<dbReference type="SUPFAM" id="SSF51735">
    <property type="entry name" value="NAD(P)-binding Rossmann-fold domains"/>
    <property type="match status" value="1"/>
</dbReference>
<dbReference type="PANTHER" id="PTHR48079">
    <property type="entry name" value="PROTEIN YEEZ"/>
    <property type="match status" value="1"/>
</dbReference>
<evidence type="ECO:0000313" key="2">
    <source>
        <dbReference type="EMBL" id="ART72921.1"/>
    </source>
</evidence>
<dbReference type="Pfam" id="PF01073">
    <property type="entry name" value="3Beta_HSD"/>
    <property type="match status" value="1"/>
</dbReference>
<dbReference type="GO" id="GO:0016616">
    <property type="term" value="F:oxidoreductase activity, acting on the CH-OH group of donors, NAD or NADP as acceptor"/>
    <property type="evidence" value="ECO:0007669"/>
    <property type="project" value="InterPro"/>
</dbReference>
<dbReference type="OrthoDB" id="9801785at2"/>
<dbReference type="Proteomes" id="UP000195331">
    <property type="component" value="Chromosome"/>
</dbReference>
<proteinExistence type="predicted"/>
<dbReference type="PANTHER" id="PTHR48079:SF6">
    <property type="entry name" value="NAD(P)-BINDING DOMAIN-CONTAINING PROTEIN-RELATED"/>
    <property type="match status" value="1"/>
</dbReference>
<dbReference type="EMBL" id="CP020809">
    <property type="protein sequence ID" value="ART72921.1"/>
    <property type="molecule type" value="Genomic_DNA"/>
</dbReference>
<keyword evidence="3" id="KW-1185">Reference proteome</keyword>
<name>A0A1Y0CCD9_9MYCO</name>
<dbReference type="InterPro" id="IPR036291">
    <property type="entry name" value="NAD(P)-bd_dom_sf"/>
</dbReference>
<feature type="domain" description="3-beta hydroxysteroid dehydrogenase/isomerase" evidence="1">
    <location>
        <begin position="4"/>
        <end position="249"/>
    </location>
</feature>
<sequence length="331" mass="35472">MKILVTGGSGFVGEHLLRRLAADGHTVLALARSSTSGKKVRALGATPLPGDLDRPDEFALPALDAVVHAAAYFRFAGSRAAYFRSNVAGTRALLNAAKHAGATTFVYMSAAGVVMDGRGSPMHAVNESAKTYPKSSSGYIATKSISEAEVLAANTMRFRTIALRPSAIWGPGDSFSREIPGRIETGRFAFINRGDYPFSTCHVDNVAEAVQLALGGGPGGHAYFVNDREPITFRQFIASLADVQGFSIDKLRSVPYPAAVSLGWFMETIASLRSDQTDPPLTRTMVRMIGREFTTDDRAARAELGYVGQTSRADGLKQLRAARWRGNSAPQ</sequence>
<dbReference type="InterPro" id="IPR002225">
    <property type="entry name" value="3Beta_OHSteriod_DH/Estase"/>
</dbReference>
<dbReference type="AlphaFoldDB" id="A0A1Y0CCD9"/>
<organism evidence="2 3">
    <name type="scientific">Mycobacterium dioxanotrophicus</name>
    <dbReference type="NCBI Taxonomy" id="482462"/>
    <lineage>
        <taxon>Bacteria</taxon>
        <taxon>Bacillati</taxon>
        <taxon>Actinomycetota</taxon>
        <taxon>Actinomycetes</taxon>
        <taxon>Mycobacteriales</taxon>
        <taxon>Mycobacteriaceae</taxon>
        <taxon>Mycobacterium</taxon>
    </lineage>
</organism>
<dbReference type="KEGG" id="mdx:BTO20_34085"/>
<evidence type="ECO:0000259" key="1">
    <source>
        <dbReference type="Pfam" id="PF01073"/>
    </source>
</evidence>
<reference evidence="2 3" key="1">
    <citation type="submission" date="2017-04" db="EMBL/GenBank/DDBJ databases">
        <title>Whole Genome Sequence of 1,4-Dioxane Degrading Bacterium Mycobacterium dioxanotrophicus PH-06.</title>
        <authorList>
            <person name="He Y."/>
        </authorList>
    </citation>
    <scope>NUCLEOTIDE SEQUENCE [LARGE SCALE GENOMIC DNA]</scope>
    <source>
        <strain evidence="2 3">PH-06</strain>
    </source>
</reference>
<dbReference type="Gene3D" id="3.40.50.720">
    <property type="entry name" value="NAD(P)-binding Rossmann-like Domain"/>
    <property type="match status" value="1"/>
</dbReference>
<dbReference type="InterPro" id="IPR051783">
    <property type="entry name" value="NAD(P)-dependent_oxidoreduct"/>
</dbReference>
<accession>A0A1Y0CCD9</accession>
<protein>
    <submittedName>
        <fullName evidence="2">3-beta hydroxysteroid dehydrogenase</fullName>
    </submittedName>
</protein>
<dbReference type="GO" id="GO:0006694">
    <property type="term" value="P:steroid biosynthetic process"/>
    <property type="evidence" value="ECO:0007669"/>
    <property type="project" value="InterPro"/>
</dbReference>
<gene>
    <name evidence="2" type="ORF">BTO20_34085</name>
</gene>
<evidence type="ECO:0000313" key="3">
    <source>
        <dbReference type="Proteomes" id="UP000195331"/>
    </source>
</evidence>
<dbReference type="GO" id="GO:0004029">
    <property type="term" value="F:aldehyde dehydrogenase (NAD+) activity"/>
    <property type="evidence" value="ECO:0007669"/>
    <property type="project" value="TreeGrafter"/>
</dbReference>